<dbReference type="InterPro" id="IPR049438">
    <property type="entry name" value="TreT_GT1"/>
</dbReference>
<dbReference type="GO" id="GO:0016757">
    <property type="term" value="F:glycosyltransferase activity"/>
    <property type="evidence" value="ECO:0007669"/>
    <property type="project" value="UniProtKB-KW"/>
</dbReference>
<evidence type="ECO:0000256" key="3">
    <source>
        <dbReference type="ARBA" id="ARBA00022526"/>
    </source>
</evidence>
<dbReference type="GO" id="GO:0006006">
    <property type="term" value="P:glucose metabolic process"/>
    <property type="evidence" value="ECO:0007669"/>
    <property type="project" value="UniProtKB-KW"/>
</dbReference>
<protein>
    <submittedName>
        <fullName evidence="9">Glycosyltransferase</fullName>
    </submittedName>
</protein>
<keyword evidence="4" id="KW-0328">Glycosyltransferase</keyword>
<evidence type="ECO:0000313" key="9">
    <source>
        <dbReference type="EMBL" id="RQD77240.1"/>
    </source>
</evidence>
<keyword evidence="6" id="KW-0119">Carbohydrate metabolism</keyword>
<comment type="similarity">
    <text evidence="1">Belongs to the glycosyltransferase group 1 family. Glycosyltransferase 4 subfamily.</text>
</comment>
<dbReference type="Pfam" id="PF00534">
    <property type="entry name" value="Glycos_transf_1"/>
    <property type="match status" value="1"/>
</dbReference>
<gene>
    <name evidence="9" type="ORF">D5R97_02780</name>
</gene>
<organism evidence="9 10">
    <name type="scientific">Candidatus Syntrophonatronum acetioxidans</name>
    <dbReference type="NCBI Taxonomy" id="1795816"/>
    <lineage>
        <taxon>Bacteria</taxon>
        <taxon>Bacillati</taxon>
        <taxon>Bacillota</taxon>
        <taxon>Clostridia</taxon>
        <taxon>Eubacteriales</taxon>
        <taxon>Syntrophomonadaceae</taxon>
        <taxon>Candidatus Syntrophonatronum</taxon>
    </lineage>
</organism>
<evidence type="ECO:0000256" key="6">
    <source>
        <dbReference type="ARBA" id="ARBA00023277"/>
    </source>
</evidence>
<feature type="domain" description="Glycosyl transferase family 1" evidence="7">
    <location>
        <begin position="217"/>
        <end position="388"/>
    </location>
</feature>
<dbReference type="Proteomes" id="UP000285138">
    <property type="component" value="Unassembled WGS sequence"/>
</dbReference>
<comment type="caution">
    <text evidence="9">The sequence shown here is derived from an EMBL/GenBank/DDBJ whole genome shotgun (WGS) entry which is preliminary data.</text>
</comment>
<reference evidence="9 10" key="1">
    <citation type="submission" date="2018-08" db="EMBL/GenBank/DDBJ databases">
        <title>The metabolism and importance of syntrophic acetate oxidation coupled to methane or sulfide production in haloalkaline environments.</title>
        <authorList>
            <person name="Timmers P.H.A."/>
            <person name="Vavourakis C.D."/>
            <person name="Sorokin D.Y."/>
            <person name="Sinninghe Damste J.S."/>
            <person name="Muyzer G."/>
            <person name="Stams A.J.M."/>
            <person name="Plugge C.M."/>
        </authorList>
    </citation>
    <scope>NUCLEOTIDE SEQUENCE [LARGE SCALE GENOMIC DNA]</scope>
    <source>
        <strain evidence="9">MSAO_Bac1</strain>
    </source>
</reference>
<dbReference type="Gene3D" id="3.40.50.2000">
    <property type="entry name" value="Glycogen Phosphorylase B"/>
    <property type="match status" value="2"/>
</dbReference>
<dbReference type="PANTHER" id="PTHR47779">
    <property type="entry name" value="SYNTHASE (CCG-9), PUTATIVE (AFU_ORTHOLOGUE AFUA_3G12100)-RELATED"/>
    <property type="match status" value="1"/>
</dbReference>
<evidence type="ECO:0000256" key="1">
    <source>
        <dbReference type="ARBA" id="ARBA00009481"/>
    </source>
</evidence>
<evidence type="ECO:0000256" key="5">
    <source>
        <dbReference type="ARBA" id="ARBA00022679"/>
    </source>
</evidence>
<dbReference type="EMBL" id="QZAA01000076">
    <property type="protein sequence ID" value="RQD77240.1"/>
    <property type="molecule type" value="Genomic_DNA"/>
</dbReference>
<dbReference type="InterPro" id="IPR001296">
    <property type="entry name" value="Glyco_trans_1"/>
</dbReference>
<keyword evidence="3" id="KW-0313">Glucose metabolism</keyword>
<keyword evidence="5 9" id="KW-0808">Transferase</keyword>
<dbReference type="AlphaFoldDB" id="A0A424YGT4"/>
<dbReference type="PANTHER" id="PTHR47779:SF1">
    <property type="entry name" value="SYNTHASE (CCG-9), PUTATIVE (AFU_ORTHOLOGUE AFUA_3G12100)-RELATED"/>
    <property type="match status" value="1"/>
</dbReference>
<evidence type="ECO:0000256" key="4">
    <source>
        <dbReference type="ARBA" id="ARBA00022676"/>
    </source>
</evidence>
<proteinExistence type="inferred from homology"/>
<evidence type="ECO:0000256" key="2">
    <source>
        <dbReference type="ARBA" id="ARBA00011738"/>
    </source>
</evidence>
<dbReference type="SUPFAM" id="SSF53756">
    <property type="entry name" value="UDP-Glycosyltransferase/glycogen phosphorylase"/>
    <property type="match status" value="1"/>
</dbReference>
<name>A0A424YGT4_9FIRM</name>
<evidence type="ECO:0000259" key="7">
    <source>
        <dbReference type="Pfam" id="PF00534"/>
    </source>
</evidence>
<dbReference type="InterPro" id="IPR052078">
    <property type="entry name" value="Trehalose_Metab_GTase"/>
</dbReference>
<evidence type="ECO:0000259" key="8">
    <source>
        <dbReference type="Pfam" id="PF21269"/>
    </source>
</evidence>
<sequence>MERVKTGIKDYQDYLPFMEGKTLREIDILKDKLKDKRIAMVNATEYGGGVAEILHSLVPLFRGLGFPMDWWKMFGEEEFYNITKTFHNRLQGEAGPLKEREIETYLKFIKMNAREMADWDYDFVVIHDPQPAGLIDFRKGGEGTRWIWRCHIDTSQPNKKYWDFLYRFIIKYDASIFTMKEFVKEDAHLRNIHYITPSIDPLSPKNIPMEKKEAQRIVGKFGINVNRPLITQISRFDPWKDPLGVIESYKLVKKEFPSVQLALVGSMASDDPEGWDYLYRTLRRAGEDYDINIITNFNGITSREVNAFQTASDIIIQKSIREGFGLTVTEGLWKGTPVIGGKAGGIKLQIEEGKTGYLVETVEECAQKILILLRNTSLAEEMTRAGKEKVRREFLITRSLLNYLRLFDSLLYNHLS</sequence>
<feature type="domain" description="Trehalose synthase N-terminal" evidence="8">
    <location>
        <begin position="40"/>
        <end position="184"/>
    </location>
</feature>
<dbReference type="Pfam" id="PF21269">
    <property type="entry name" value="TreT_GT1"/>
    <property type="match status" value="1"/>
</dbReference>
<comment type="subunit">
    <text evidence="2">Homodimer.</text>
</comment>
<accession>A0A424YGT4</accession>
<evidence type="ECO:0000313" key="10">
    <source>
        <dbReference type="Proteomes" id="UP000285138"/>
    </source>
</evidence>